<keyword evidence="3" id="KW-1185">Reference proteome</keyword>
<dbReference type="AlphaFoldDB" id="A0A1C1CT45"/>
<name>A0A1C1CT45_9EURO</name>
<dbReference type="VEuPathDB" id="FungiDB:CLCR_08851"/>
<protein>
    <submittedName>
        <fullName evidence="2">Uncharacterized protein</fullName>
    </submittedName>
</protein>
<evidence type="ECO:0000313" key="3">
    <source>
        <dbReference type="Proteomes" id="UP000094526"/>
    </source>
</evidence>
<dbReference type="Proteomes" id="UP000094526">
    <property type="component" value="Unassembled WGS sequence"/>
</dbReference>
<comment type="caution">
    <text evidence="2">The sequence shown here is derived from an EMBL/GenBank/DDBJ whole genome shotgun (WGS) entry which is preliminary data.</text>
</comment>
<organism evidence="2 3">
    <name type="scientific">Cladophialophora carrionii</name>
    <dbReference type="NCBI Taxonomy" id="86049"/>
    <lineage>
        <taxon>Eukaryota</taxon>
        <taxon>Fungi</taxon>
        <taxon>Dikarya</taxon>
        <taxon>Ascomycota</taxon>
        <taxon>Pezizomycotina</taxon>
        <taxon>Eurotiomycetes</taxon>
        <taxon>Chaetothyriomycetidae</taxon>
        <taxon>Chaetothyriales</taxon>
        <taxon>Herpotrichiellaceae</taxon>
        <taxon>Cladophialophora</taxon>
    </lineage>
</organism>
<sequence>MSINTWSRSTTQPVTDKHATVSAKSLFSRPHKSLTPAPARTSVARQSIVPLRVTKPRQSLPPEQCGSSRVYGKRQNDPRVGLADKLIESLDRYGETLHDRSAIDLEETERKFGSNLDELALDVEAHCHKLGEIEEPLQKPITTEALTNVRSAGNDAVAGTEEVLLKESISEFRKLNEEKGQILRQLWGEWEDVQLQIMSLAVELYGKDSLHVLQMQSGPLKPGQLERLHDMFKVAKNGYDERCRNHAEFQRSLDDFEEDMGQISNKARNVAKEIHEKKTENMKQITTLLQQFTED</sequence>
<feature type="region of interest" description="Disordered" evidence="1">
    <location>
        <begin position="55"/>
        <end position="74"/>
    </location>
</feature>
<evidence type="ECO:0000313" key="2">
    <source>
        <dbReference type="EMBL" id="OCT51637.1"/>
    </source>
</evidence>
<dbReference type="OrthoDB" id="4156944at2759"/>
<gene>
    <name evidence="2" type="ORF">CLCR_08851</name>
</gene>
<feature type="region of interest" description="Disordered" evidence="1">
    <location>
        <begin position="1"/>
        <end position="43"/>
    </location>
</feature>
<feature type="compositionally biased region" description="Polar residues" evidence="1">
    <location>
        <begin position="1"/>
        <end position="14"/>
    </location>
</feature>
<evidence type="ECO:0000256" key="1">
    <source>
        <dbReference type="SAM" id="MobiDB-lite"/>
    </source>
</evidence>
<dbReference type="EMBL" id="LGRB01000009">
    <property type="protein sequence ID" value="OCT51637.1"/>
    <property type="molecule type" value="Genomic_DNA"/>
</dbReference>
<accession>A0A1C1CT45</accession>
<proteinExistence type="predicted"/>
<dbReference type="VEuPathDB" id="FungiDB:G647_06461"/>
<reference evidence="3" key="1">
    <citation type="submission" date="2015-07" db="EMBL/GenBank/DDBJ databases">
        <authorList>
            <person name="Teixeira M.M."/>
            <person name="Souza R.C."/>
            <person name="Almeida L.G."/>
            <person name="Vicente V.A."/>
            <person name="de Hoog S."/>
            <person name="Bocca A.L."/>
            <person name="de Almeida S.R."/>
            <person name="Vasconcelos A.T."/>
            <person name="Felipe M.S."/>
        </authorList>
    </citation>
    <scope>NUCLEOTIDE SEQUENCE [LARGE SCALE GENOMIC DNA]</scope>
    <source>
        <strain evidence="3">KSF</strain>
    </source>
</reference>